<keyword evidence="2" id="KW-0496">Mitochondrion</keyword>
<evidence type="ECO:0000256" key="1">
    <source>
        <dbReference type="SAM" id="Phobius"/>
    </source>
</evidence>
<dbReference type="GeneID" id="33867187"/>
<keyword evidence="1" id="KW-0472">Membrane</keyword>
<keyword evidence="1" id="KW-0812">Transmembrane</keyword>
<reference evidence="2" key="1">
    <citation type="submission" date="2016-07" db="EMBL/GenBank/DDBJ databases">
        <title>Vaejovis smithi mitochondrion recovered from metagenomic samples.</title>
        <authorList>
            <person name="Bolanos L.M."/>
            <person name="Garcia T."/>
            <person name="Rosenblueth M."/>
            <person name="Martinez-Romero E."/>
        </authorList>
    </citation>
    <scope>NUCLEOTIDE SEQUENCE</scope>
</reference>
<name>A0A343AXY8_VAEMS</name>
<evidence type="ECO:0000313" key="2">
    <source>
        <dbReference type="EMBL" id="APW29072.1"/>
    </source>
</evidence>
<dbReference type="AlphaFoldDB" id="A0A343AXY8"/>
<accession>A0A343AXY8</accession>
<keyword evidence="1" id="KW-1133">Transmembrane helix</keyword>
<proteinExistence type="predicted"/>
<gene>
    <name evidence="2" type="primary">atp8</name>
</gene>
<dbReference type="EMBL" id="KX520650">
    <property type="protein sequence ID" value="APW29072.1"/>
    <property type="molecule type" value="Genomic_DNA"/>
</dbReference>
<feature type="transmembrane region" description="Helical" evidence="1">
    <location>
        <begin position="12"/>
        <end position="38"/>
    </location>
</feature>
<sequence length="51" mass="6244">MPQMSPLGWAWIILFVSFAYFLFLTIMYYIFFMVFGFYEISVNLVSLNWVW</sequence>
<protein>
    <submittedName>
        <fullName evidence="2">ATP synthase F0 subunit 8</fullName>
    </submittedName>
</protein>
<dbReference type="RefSeq" id="YP_009412980.1">
    <property type="nucleotide sequence ID" value="NC_035567.1"/>
</dbReference>
<organism evidence="2">
    <name type="scientific">Vaejovis mexicanus smithi</name>
    <name type="common">Mexican scorpion</name>
    <name type="synonym">Vaejovis smithi</name>
    <dbReference type="NCBI Taxonomy" id="1562928"/>
    <lineage>
        <taxon>Eukaryota</taxon>
        <taxon>Metazoa</taxon>
        <taxon>Ecdysozoa</taxon>
        <taxon>Arthropoda</taxon>
        <taxon>Chelicerata</taxon>
        <taxon>Arachnida</taxon>
        <taxon>Scorpiones</taxon>
        <taxon>Iurida</taxon>
        <taxon>Chactoidea</taxon>
        <taxon>Vaejovidae</taxon>
        <taxon>Vaejovis</taxon>
    </lineage>
</organism>
<geneLocation type="mitochondrion" evidence="2"/>